<keyword evidence="1" id="KW-1133">Transmembrane helix</keyword>
<dbReference type="AlphaFoldDB" id="A0A1H1NX57"/>
<proteinExistence type="predicted"/>
<evidence type="ECO:0000256" key="1">
    <source>
        <dbReference type="SAM" id="Phobius"/>
    </source>
</evidence>
<dbReference type="Proteomes" id="UP000243359">
    <property type="component" value="Chromosome I"/>
</dbReference>
<accession>A0A1H1NX57</accession>
<reference evidence="3" key="1">
    <citation type="submission" date="2016-10" db="EMBL/GenBank/DDBJ databases">
        <authorList>
            <person name="Varghese N."/>
            <person name="Submissions S."/>
        </authorList>
    </citation>
    <scope>NUCLEOTIDE SEQUENCE [LARGE SCALE GENOMIC DNA]</scope>
    <source>
        <strain evidence="3">KCTC 32247</strain>
    </source>
</reference>
<evidence type="ECO:0000313" key="3">
    <source>
        <dbReference type="Proteomes" id="UP000243359"/>
    </source>
</evidence>
<evidence type="ECO:0000313" key="2">
    <source>
        <dbReference type="EMBL" id="SDS03571.1"/>
    </source>
</evidence>
<organism evidence="2 3">
    <name type="scientific">Pseudomonas oryzae</name>
    <dbReference type="NCBI Taxonomy" id="1392877"/>
    <lineage>
        <taxon>Bacteria</taxon>
        <taxon>Pseudomonadati</taxon>
        <taxon>Pseudomonadota</taxon>
        <taxon>Gammaproteobacteria</taxon>
        <taxon>Pseudomonadales</taxon>
        <taxon>Pseudomonadaceae</taxon>
        <taxon>Pseudomonas</taxon>
    </lineage>
</organism>
<dbReference type="EMBL" id="LT629751">
    <property type="protein sequence ID" value="SDS03571.1"/>
    <property type="molecule type" value="Genomic_DNA"/>
</dbReference>
<keyword evidence="1" id="KW-0812">Transmembrane</keyword>
<protein>
    <submittedName>
        <fullName evidence="2">Uncharacterized protein</fullName>
    </submittedName>
</protein>
<dbReference type="RefSeq" id="WP_157719478.1">
    <property type="nucleotide sequence ID" value="NZ_LT629751.1"/>
</dbReference>
<keyword evidence="3" id="KW-1185">Reference proteome</keyword>
<keyword evidence="1" id="KW-0472">Membrane</keyword>
<name>A0A1H1NX57_9PSED</name>
<gene>
    <name evidence="2" type="ORF">SAMN05216221_0921</name>
</gene>
<sequence>MKIEKQTLILLLLFVVTAAMLVFVAVHDPYAERSRNEIMHLILPLMSGVPFFN</sequence>
<feature type="transmembrane region" description="Helical" evidence="1">
    <location>
        <begin position="7"/>
        <end position="26"/>
    </location>
</feature>